<dbReference type="EMBL" id="CM037616">
    <property type="protein sequence ID" value="KAH7993295.1"/>
    <property type="molecule type" value="Genomic_DNA"/>
</dbReference>
<keyword evidence="2" id="KW-1185">Reference proteome</keyword>
<comment type="caution">
    <text evidence="1">The sequence shown here is derived from an EMBL/GenBank/DDBJ whole genome shotgun (WGS) entry which is preliminary data.</text>
</comment>
<sequence length="1368" mass="158806">MRIIELQEKMIVSEDWIEEAEKKLLKHFHAIQKNIQRLIKMCAPLLQMTEKARRKSAARVSLFQAWRVKVIENPQLAEPLKAEQMVEDEALTFAYTREINEMILELTDLLFFNKEEVTAIKYIAAMVENLTKAFGLLSRQFRSLKVKLEVGAAESRKHDPQVTSLQRELRMIIEKKAALELQVQHAEERCKLLLTTNEAMQKELQSAYERGQMSKPSLSSPSSKVLQEKTKSQVDIQKDVSVTKSVKQFQPTASKVSSVESEAPSSSEEMRKLKHESEDYDTQKQVSVVFTTQSQTSLAQDSQSKKSLKETTSQIASQKLAEKTTPPGEKKRWEFPIEKVIQSIKTLKTDKQPTSPLDPKLATAKVVTESNLSQSSGAGVPGNIQELTSEGESSPQSSTVSSPTSRITEDVKLSAEKPLPKSPGIQLDGKSERKLSLKHSAQKIVKDVKSQKRVKFLKGVSAQTALDSSELVGTEIPEGSPLQESLTGTAEDVEPESQDAQTGRFKEKKEMDPRSILVKRPTDISEREGEKEKQAKIMRDVIHHLGIKLQELAKEKGGVLEEDTIKELFDEVDMTPEEDISEQDISGHGRGSLTADMLARAPLVRRFELHTSAIERSSKSREDPGEAVSKQDVKSALQEFQASILACIEDKLEKLKKPSSDSLKEPEKPKPADPQVQDLYQEIDRKLDECFSAMKHKHRGAMIKRKSSSQRSGEKEIKLQSSLESPTIMSQESSVSSLSLPEEEGDQQTVSKAHKLSKQHLKQAQTVLTDQEKQQRKKEDLSKYIHPEEEKLLHLPEVVLCVQEKKSQEKELQQTESLLESEPGLWLLRLQGRLEWEKERLHEEQLRLQEERQRLQDEEQYLQHWHNLFENQQEQWSQQQQQQQDQECLWNGQLEHWQQVTQDHEEIQQHWWLNEEQHQQQLQQLQEELQTLQRQYEQQLLQQKEQTEDQRHWDELQVWREKQLQTWQEEDTEQEKKRRQWRQQLADHEKFLETWQQEKAEREAQYNNWQEEMWQQQQAQESLWQRQSQQQQRRWQRQVQRHHIQERKRQAQQQKVQERQKQIWSEEEILAPKLKMLRTRVQGELAKEVQQQELREPLSIKLEPPTHKIQVPPTARMDYLLPATHKAGPLPTTPDLSPEPSDVYIDSFDLDITFSPKLFPRDDGFPAPSMTEQHYSLSVETQRKNLELLEEANQKVGLTSDLYKKAKETITEVLNSNVERLALLFRKYIAFRRLQEIRQILTAQLDAAKDDKDGATVQKLYRVVERLDAHQEKVLNNWRTDQKTVEKKRQHNMENMIVLFAQVWTMIEVRQITILSLCHYSSFARSINSSSAPPALQGSKQQESQQQESQQQESQRRSTPYLPLDLFS</sequence>
<proteinExistence type="predicted"/>
<evidence type="ECO:0000313" key="2">
    <source>
        <dbReference type="Proteomes" id="UP000827872"/>
    </source>
</evidence>
<dbReference type="Proteomes" id="UP000827872">
    <property type="component" value="Linkage Group LG03"/>
</dbReference>
<protein>
    <submittedName>
        <fullName evidence="1">Uncharacterized protein</fullName>
    </submittedName>
</protein>
<gene>
    <name evidence="1" type="ORF">K3G42_030493</name>
</gene>
<reference evidence="1" key="1">
    <citation type="submission" date="2021-08" db="EMBL/GenBank/DDBJ databases">
        <title>The first chromosome-level gecko genome reveals the dynamic sex chromosomes of Neotropical dwarf geckos (Sphaerodactylidae: Sphaerodactylus).</title>
        <authorList>
            <person name="Pinto B.J."/>
            <person name="Keating S.E."/>
            <person name="Gamble T."/>
        </authorList>
    </citation>
    <scope>NUCLEOTIDE SEQUENCE</scope>
    <source>
        <strain evidence="1">TG3544</strain>
    </source>
</reference>
<accession>A0ACB8EM00</accession>
<organism evidence="1 2">
    <name type="scientific">Sphaerodactylus townsendi</name>
    <dbReference type="NCBI Taxonomy" id="933632"/>
    <lineage>
        <taxon>Eukaryota</taxon>
        <taxon>Metazoa</taxon>
        <taxon>Chordata</taxon>
        <taxon>Craniata</taxon>
        <taxon>Vertebrata</taxon>
        <taxon>Euteleostomi</taxon>
        <taxon>Lepidosauria</taxon>
        <taxon>Squamata</taxon>
        <taxon>Bifurcata</taxon>
        <taxon>Gekkota</taxon>
        <taxon>Sphaerodactylidae</taxon>
        <taxon>Sphaerodactylus</taxon>
    </lineage>
</organism>
<name>A0ACB8EM00_9SAUR</name>
<evidence type="ECO:0000313" key="1">
    <source>
        <dbReference type="EMBL" id="KAH7993295.1"/>
    </source>
</evidence>